<feature type="region of interest" description="Disordered" evidence="1">
    <location>
        <begin position="421"/>
        <end position="486"/>
    </location>
</feature>
<feature type="compositionally biased region" description="Basic and acidic residues" evidence="1">
    <location>
        <begin position="539"/>
        <end position="555"/>
    </location>
</feature>
<evidence type="ECO:0000256" key="1">
    <source>
        <dbReference type="SAM" id="MobiDB-lite"/>
    </source>
</evidence>
<feature type="compositionally biased region" description="Acidic residues" evidence="1">
    <location>
        <begin position="424"/>
        <end position="437"/>
    </location>
</feature>
<dbReference type="AlphaFoldDB" id="A0A178EUT3"/>
<dbReference type="Pfam" id="PF05508">
    <property type="entry name" value="Ran-binding"/>
    <property type="match status" value="1"/>
</dbReference>
<dbReference type="OrthoDB" id="512915at2759"/>
<evidence type="ECO:0000313" key="3">
    <source>
        <dbReference type="Proteomes" id="UP000243015"/>
    </source>
</evidence>
<dbReference type="GO" id="GO:0005634">
    <property type="term" value="C:nucleus"/>
    <property type="evidence" value="ECO:0007669"/>
    <property type="project" value="TreeGrafter"/>
</dbReference>
<comment type="caution">
    <text evidence="2">The sequence shown here is derived from an EMBL/GenBank/DDBJ whole genome shotgun (WGS) entry which is preliminary data.</text>
</comment>
<evidence type="ECO:0000313" key="2">
    <source>
        <dbReference type="EMBL" id="OAL63748.1"/>
    </source>
</evidence>
<sequence>MDLLLSKVTQQAMNYAIRSGIAITATYAIRQSSKLLKKVDGAEREELRSLQIRLQSKIQIISPAIDMIELIAARGNTSLESAVNLTKTLRLDIQNIGQRLARVVGNEEAHGKGASAKRRVQLDAEINSVIKEIRTLLDRIEDAVPLINLAITTSGARLSTTLPSTVSPSRLLQASTFLTAGDTQFSLTPNRSVQVGPTFTLSIYLLFASHVRPTDEEGIRETTWKEVIHKARVKLCRVPMDVVLADQYGDRCNLRSEARADEFAYQILIIEDLDDGRVHSFEDDEPKPGSFEGVAQAGIRDVIPVHQISKIFYADTGKILNIGTEGEANNPVLLLKRDINAIPPRGMIEREDLTGYFDSEDGHYPEQEPYDDEQAQIDAQLMASQGMHKPSDPVRYQNDIPEHWQFPPSLDLEWIALEVHQEEPESDDDDNEEDEPEAASATITEEDELSENLAKLSIPNKHKSPSSQVAVPPYPDQPMSSSTVSNPLFNNIRTSLSLLETLLRLTSLQQFQQQSHLSITDELLTFFLEESSATGAGGDEQHRQRVRSEARRKVGWDPYDESPLKPRGEDYQYQNEHGSVASTPSRYQPQPVDPDESFEEIPAQIRSNHDGRCRESPQVRRRKESSLALSPTIPRPLTPASPSPKENYTENNDRKLSSLRWQVPTNKPAKK</sequence>
<feature type="region of interest" description="Disordered" evidence="1">
    <location>
        <begin position="534"/>
        <end position="671"/>
    </location>
</feature>
<dbReference type="VEuPathDB" id="FungiDB:TERG_00079"/>
<reference evidence="2 3" key="1">
    <citation type="submission" date="2016-05" db="EMBL/GenBank/DDBJ databases">
        <title>Genome sequencing of Trichophyton rubrum CMCC(F)T1i isolated from hair.</title>
        <authorList>
            <person name="Zhan P."/>
            <person name="Tao Y."/>
            <person name="Liu W."/>
        </authorList>
    </citation>
    <scope>NUCLEOTIDE SEQUENCE [LARGE SCALE GENOMIC DNA]</scope>
    <source>
        <strain evidence="3">CMCC(F)T1i</strain>
    </source>
</reference>
<feature type="compositionally biased region" description="Basic and acidic residues" evidence="1">
    <location>
        <begin position="607"/>
        <end position="618"/>
    </location>
</feature>
<accession>A0A178EUT3</accession>
<dbReference type="GO" id="GO:0030695">
    <property type="term" value="F:GTPase regulator activity"/>
    <property type="evidence" value="ECO:0007669"/>
    <property type="project" value="TreeGrafter"/>
</dbReference>
<feature type="compositionally biased region" description="Basic and acidic residues" evidence="1">
    <location>
        <begin position="647"/>
        <end position="656"/>
    </location>
</feature>
<dbReference type="Proteomes" id="UP000243015">
    <property type="component" value="Unassembled WGS sequence"/>
</dbReference>
<dbReference type="GO" id="GO:0005737">
    <property type="term" value="C:cytoplasm"/>
    <property type="evidence" value="ECO:0007669"/>
    <property type="project" value="TreeGrafter"/>
</dbReference>
<name>A0A178EUT3_TRIRU</name>
<proteinExistence type="predicted"/>
<dbReference type="EMBL" id="LHPM01000018">
    <property type="protein sequence ID" value="OAL63748.1"/>
    <property type="molecule type" value="Genomic_DNA"/>
</dbReference>
<dbReference type="PANTHER" id="PTHR31010">
    <property type="entry name" value="RAN-SPECIFIC GTPASE-ACTIVATING PROTEIN 30-RELATED"/>
    <property type="match status" value="1"/>
</dbReference>
<organism evidence="2 3">
    <name type="scientific">Trichophyton rubrum</name>
    <name type="common">Athlete's foot fungus</name>
    <name type="synonym">Epidermophyton rubrum</name>
    <dbReference type="NCBI Taxonomy" id="5551"/>
    <lineage>
        <taxon>Eukaryota</taxon>
        <taxon>Fungi</taxon>
        <taxon>Dikarya</taxon>
        <taxon>Ascomycota</taxon>
        <taxon>Pezizomycotina</taxon>
        <taxon>Eurotiomycetes</taxon>
        <taxon>Eurotiomycetidae</taxon>
        <taxon>Onygenales</taxon>
        <taxon>Arthrodermataceae</taxon>
        <taxon>Trichophyton</taxon>
    </lineage>
</organism>
<feature type="compositionally biased region" description="Polar residues" evidence="1">
    <location>
        <begin position="572"/>
        <end position="588"/>
    </location>
</feature>
<dbReference type="InterPro" id="IPR008812">
    <property type="entry name" value="Ran_GTP-bd-rel"/>
</dbReference>
<protein>
    <submittedName>
        <fullName evidence="2">RanGTP-binding protein</fullName>
    </submittedName>
</protein>
<dbReference type="PANTHER" id="PTHR31010:SF2">
    <property type="entry name" value="RAN-SPECIFIC GTPASE-ACTIVATING PROTEIN 30"/>
    <property type="match status" value="1"/>
</dbReference>
<feature type="compositionally biased region" description="Pro residues" evidence="1">
    <location>
        <begin position="633"/>
        <end position="642"/>
    </location>
</feature>
<gene>
    <name evidence="2" type="ORF">A7C99_6150</name>
</gene>